<dbReference type="InterPro" id="IPR052917">
    <property type="entry name" value="Stress-Dev_Protein"/>
</dbReference>
<organism evidence="2 3">
    <name type="scientific">Sphingomonas spermidinifaciens</name>
    <dbReference type="NCBI Taxonomy" id="1141889"/>
    <lineage>
        <taxon>Bacteria</taxon>
        <taxon>Pseudomonadati</taxon>
        <taxon>Pseudomonadota</taxon>
        <taxon>Alphaproteobacteria</taxon>
        <taxon>Sphingomonadales</taxon>
        <taxon>Sphingomonadaceae</taxon>
        <taxon>Sphingomonas</taxon>
    </lineage>
</organism>
<dbReference type="AlphaFoldDB" id="A0A2A4B282"/>
<evidence type="ECO:0000259" key="1">
    <source>
        <dbReference type="Pfam" id="PF16242"/>
    </source>
</evidence>
<dbReference type="OrthoDB" id="1432662at2"/>
<dbReference type="PANTHER" id="PTHR34818">
    <property type="entry name" value="PROTEIN BLI-3"/>
    <property type="match status" value="1"/>
</dbReference>
<dbReference type="Proteomes" id="UP000218366">
    <property type="component" value="Unassembled WGS sequence"/>
</dbReference>
<dbReference type="RefSeq" id="WP_096343453.1">
    <property type="nucleotide sequence ID" value="NZ_NWMW01000002.1"/>
</dbReference>
<dbReference type="Gene3D" id="2.30.110.10">
    <property type="entry name" value="Electron Transport, Fmn-binding Protein, Chain A"/>
    <property type="match status" value="1"/>
</dbReference>
<comment type="caution">
    <text evidence="2">The sequence shown here is derived from an EMBL/GenBank/DDBJ whole genome shotgun (WGS) entry which is preliminary data.</text>
</comment>
<dbReference type="SUPFAM" id="SSF50475">
    <property type="entry name" value="FMN-binding split barrel"/>
    <property type="match status" value="1"/>
</dbReference>
<dbReference type="InterPro" id="IPR038725">
    <property type="entry name" value="YdaG_split_barrel_FMN-bd"/>
</dbReference>
<reference evidence="2 3" key="1">
    <citation type="submission" date="2017-09" db="EMBL/GenBank/DDBJ databases">
        <title>Sphingomonas spermidinifaciens 9NM-10, whole genome shotgun sequence.</title>
        <authorList>
            <person name="Feng G."/>
            <person name="Zhu H."/>
        </authorList>
    </citation>
    <scope>NUCLEOTIDE SEQUENCE [LARGE SCALE GENOMIC DNA]</scope>
    <source>
        <strain evidence="2 3">9NM-10</strain>
    </source>
</reference>
<accession>A0A2A4B282</accession>
<name>A0A2A4B282_9SPHN</name>
<evidence type="ECO:0000313" key="3">
    <source>
        <dbReference type="Proteomes" id="UP000218366"/>
    </source>
</evidence>
<dbReference type="PANTHER" id="PTHR34818:SF1">
    <property type="entry name" value="PROTEIN BLI-3"/>
    <property type="match status" value="1"/>
</dbReference>
<sequence length="160" mass="18132">MQVDQQHDTEIREDMWKAMAKSPFVMIGLVGSHDHSEPMTAQLDPDANSEFWFYCNKDNRIAKGGEAMAQFVSKGHDLFACIHGTLTEETRPEIFDKYWSNQVEAWFEGGKNDPNVMMLRFDLKDAEIWEGDQSLSGKFKMLTGQTIKPSEAGSHAEVAL</sequence>
<evidence type="ECO:0000313" key="2">
    <source>
        <dbReference type="EMBL" id="PCD02075.1"/>
    </source>
</evidence>
<dbReference type="Pfam" id="PF16242">
    <property type="entry name" value="Pyrid_ox_like"/>
    <property type="match status" value="1"/>
</dbReference>
<protein>
    <submittedName>
        <fullName evidence="2">General stress protein</fullName>
    </submittedName>
</protein>
<dbReference type="InterPro" id="IPR012349">
    <property type="entry name" value="Split_barrel_FMN-bd"/>
</dbReference>
<keyword evidence="3" id="KW-1185">Reference proteome</keyword>
<feature type="domain" description="General stress protein FMN-binding split barrel" evidence="1">
    <location>
        <begin position="13"/>
        <end position="142"/>
    </location>
</feature>
<dbReference type="EMBL" id="NWMW01000002">
    <property type="protein sequence ID" value="PCD02075.1"/>
    <property type="molecule type" value="Genomic_DNA"/>
</dbReference>
<proteinExistence type="predicted"/>
<gene>
    <name evidence="2" type="ORF">COC42_11370</name>
</gene>